<evidence type="ECO:0000313" key="2">
    <source>
        <dbReference type="Proteomes" id="UP001239111"/>
    </source>
</evidence>
<evidence type="ECO:0000313" key="1">
    <source>
        <dbReference type="EMBL" id="KAJ8687325.1"/>
    </source>
</evidence>
<reference evidence="1" key="1">
    <citation type="submission" date="2023-04" db="EMBL/GenBank/DDBJ databases">
        <title>A chromosome-level genome assembly of the parasitoid wasp Eretmocerus hayati.</title>
        <authorList>
            <person name="Zhong Y."/>
            <person name="Liu S."/>
            <person name="Liu Y."/>
        </authorList>
    </citation>
    <scope>NUCLEOTIDE SEQUENCE</scope>
    <source>
        <strain evidence="1">ZJU_SS_LIU_2023</strain>
    </source>
</reference>
<accession>A0ACC2PUQ4</accession>
<dbReference type="EMBL" id="CM056741">
    <property type="protein sequence ID" value="KAJ8687325.1"/>
    <property type="molecule type" value="Genomic_DNA"/>
</dbReference>
<dbReference type="Proteomes" id="UP001239111">
    <property type="component" value="Chromosome 1"/>
</dbReference>
<sequence>MPSPHDVERHRIQKERQKANKKAANEKKEEEWLRFGALESMREAMSLQRAEAQIQAEAKARQERERTEREKFEREFREEERRRELEQRRKHLQSMAQDPLAQRRERYVNLGLTIRKKKDQVTCSITVMV</sequence>
<organism evidence="1 2">
    <name type="scientific">Eretmocerus hayati</name>
    <dbReference type="NCBI Taxonomy" id="131215"/>
    <lineage>
        <taxon>Eukaryota</taxon>
        <taxon>Metazoa</taxon>
        <taxon>Ecdysozoa</taxon>
        <taxon>Arthropoda</taxon>
        <taxon>Hexapoda</taxon>
        <taxon>Insecta</taxon>
        <taxon>Pterygota</taxon>
        <taxon>Neoptera</taxon>
        <taxon>Endopterygota</taxon>
        <taxon>Hymenoptera</taxon>
        <taxon>Apocrita</taxon>
        <taxon>Proctotrupomorpha</taxon>
        <taxon>Chalcidoidea</taxon>
        <taxon>Aphelinidae</taxon>
        <taxon>Aphelininae</taxon>
        <taxon>Eretmocerus</taxon>
    </lineage>
</organism>
<proteinExistence type="predicted"/>
<keyword evidence="2" id="KW-1185">Reference proteome</keyword>
<comment type="caution">
    <text evidence="1">The sequence shown here is derived from an EMBL/GenBank/DDBJ whole genome shotgun (WGS) entry which is preliminary data.</text>
</comment>
<name>A0ACC2PUQ4_9HYME</name>
<gene>
    <name evidence="1" type="ORF">QAD02_023119</name>
</gene>
<protein>
    <submittedName>
        <fullName evidence="1">Uncharacterized protein</fullName>
    </submittedName>
</protein>